<organism evidence="1 2">
    <name type="scientific">Inconstantimicrobium mannanitabidum</name>
    <dbReference type="NCBI Taxonomy" id="1604901"/>
    <lineage>
        <taxon>Bacteria</taxon>
        <taxon>Bacillati</taxon>
        <taxon>Bacillota</taxon>
        <taxon>Clostridia</taxon>
        <taxon>Eubacteriales</taxon>
        <taxon>Clostridiaceae</taxon>
        <taxon>Inconstantimicrobium</taxon>
    </lineage>
</organism>
<name>A0ACB5RAS4_9CLOT</name>
<gene>
    <name evidence="1" type="ORF">rsdtw13_14040</name>
</gene>
<reference evidence="1" key="1">
    <citation type="journal article" date="2025" name="Int. J. Syst. Evol. Microbiol.">
        <title>Inconstantimicrobium mannanitabidum sp. nov., a novel member of the family Clostridiaceae isolated from anoxic soil under the treatment of reductive soil disinfestation.</title>
        <authorList>
            <person name="Ueki A."/>
            <person name="Tonouchi A."/>
            <person name="Honma S."/>
            <person name="Kaku N."/>
            <person name="Ueki K."/>
        </authorList>
    </citation>
    <scope>NUCLEOTIDE SEQUENCE</scope>
    <source>
        <strain evidence="1">TW13</strain>
    </source>
</reference>
<accession>A0ACB5RAS4</accession>
<proteinExistence type="predicted"/>
<dbReference type="Proteomes" id="UP001058074">
    <property type="component" value="Unassembled WGS sequence"/>
</dbReference>
<comment type="caution">
    <text evidence="1">The sequence shown here is derived from an EMBL/GenBank/DDBJ whole genome shotgun (WGS) entry which is preliminary data.</text>
</comment>
<dbReference type="EMBL" id="BROD01000001">
    <property type="protein sequence ID" value="GKX66146.1"/>
    <property type="molecule type" value="Genomic_DNA"/>
</dbReference>
<keyword evidence="2" id="KW-1185">Reference proteome</keyword>
<evidence type="ECO:0000313" key="1">
    <source>
        <dbReference type="EMBL" id="GKX66146.1"/>
    </source>
</evidence>
<sequence length="173" mass="19538">MQLKIVILLLIVIICSFLGFQLSETVKLRVKHLSQMLNAVVYLQNEIFYSLTPLPEALVRVSNRKEKPISTFLQDISNLLYSSEVNNINSAFSKAIDKNKDELMLETDDYGVLLELSNSLGSTDLNGQKKIFEIAIRNLEDNLNQATEKAKKNVKMYRVLGVSMGLVIAIFLI</sequence>
<evidence type="ECO:0000313" key="2">
    <source>
        <dbReference type="Proteomes" id="UP001058074"/>
    </source>
</evidence>
<protein>
    <submittedName>
        <fullName evidence="1">Stage III sporulation protein SpoAB</fullName>
    </submittedName>
</protein>